<evidence type="ECO:0000256" key="2">
    <source>
        <dbReference type="ARBA" id="ARBA00022679"/>
    </source>
</evidence>
<accession>A0A1B6CP85</accession>
<evidence type="ECO:0000256" key="1">
    <source>
        <dbReference type="ARBA" id="ARBA00005771"/>
    </source>
</evidence>
<feature type="domain" description="Sulfotransferase" evidence="3">
    <location>
        <begin position="58"/>
        <end position="307"/>
    </location>
</feature>
<dbReference type="PANTHER" id="PTHR11783">
    <property type="entry name" value="SULFOTRANSFERASE SULT"/>
    <property type="match status" value="1"/>
</dbReference>
<evidence type="ECO:0000259" key="3">
    <source>
        <dbReference type="Pfam" id="PF00685"/>
    </source>
</evidence>
<proteinExistence type="inferred from homology"/>
<gene>
    <name evidence="4" type="ORF">g.3545</name>
</gene>
<dbReference type="Gene3D" id="3.40.50.300">
    <property type="entry name" value="P-loop containing nucleotide triphosphate hydrolases"/>
    <property type="match status" value="1"/>
</dbReference>
<dbReference type="GO" id="GO:0008146">
    <property type="term" value="F:sulfotransferase activity"/>
    <property type="evidence" value="ECO:0007669"/>
    <property type="project" value="InterPro"/>
</dbReference>
<keyword evidence="2" id="KW-0808">Transferase</keyword>
<sequence>MPERDYEELTDATSLGMMRQCQGKMPSAEVVMRGCGLATTKVFAENYNKIRNFQVREDDVWIVTFPKCGTTWTQEMVWLLGNNLDYEAAKVPIYIRFPFLEVNLLKHDDYMPDIPDSVEVINNSPSPRYIKSHLPVELLPKQLWTKKPKIIYVARNPKDTVISYFHHYRTWNNFTGTQDDFVEAFLQDKVISSPFWRHVLGFWNLRNEPNILFNTFEDMKKDLRSVLRRTVSFLGLNLNECEEDILLKHLSFENMKDNPAVNYEYGEDPNVTTRFMRNGGSGQWKKVLTQEQIERFENWNKKWLSGTDCHLYI</sequence>
<protein>
    <recommendedName>
        <fullName evidence="3">Sulfotransferase domain-containing protein</fullName>
    </recommendedName>
</protein>
<dbReference type="InterPro" id="IPR027417">
    <property type="entry name" value="P-loop_NTPase"/>
</dbReference>
<comment type="similarity">
    <text evidence="1">Belongs to the sulfotransferase 1 family.</text>
</comment>
<dbReference type="Pfam" id="PF00685">
    <property type="entry name" value="Sulfotransfer_1"/>
    <property type="match status" value="1"/>
</dbReference>
<dbReference type="InterPro" id="IPR000863">
    <property type="entry name" value="Sulfotransferase_dom"/>
</dbReference>
<name>A0A1B6CP85_9HEMI</name>
<organism evidence="4">
    <name type="scientific">Clastoptera arizonana</name>
    <name type="common">Arizona spittle bug</name>
    <dbReference type="NCBI Taxonomy" id="38151"/>
    <lineage>
        <taxon>Eukaryota</taxon>
        <taxon>Metazoa</taxon>
        <taxon>Ecdysozoa</taxon>
        <taxon>Arthropoda</taxon>
        <taxon>Hexapoda</taxon>
        <taxon>Insecta</taxon>
        <taxon>Pterygota</taxon>
        <taxon>Neoptera</taxon>
        <taxon>Paraneoptera</taxon>
        <taxon>Hemiptera</taxon>
        <taxon>Auchenorrhyncha</taxon>
        <taxon>Cercopoidea</taxon>
        <taxon>Clastopteridae</taxon>
        <taxon>Clastoptera</taxon>
    </lineage>
</organism>
<evidence type="ECO:0000313" key="4">
    <source>
        <dbReference type="EMBL" id="JAS15302.1"/>
    </source>
</evidence>
<reference evidence="4" key="1">
    <citation type="submission" date="2015-12" db="EMBL/GenBank/DDBJ databases">
        <title>De novo transcriptome assembly of four potential Pierce s Disease insect vectors from Arizona vineyards.</title>
        <authorList>
            <person name="Tassone E.E."/>
        </authorList>
    </citation>
    <scope>NUCLEOTIDE SEQUENCE</scope>
</reference>
<dbReference type="AlphaFoldDB" id="A0A1B6CP85"/>
<dbReference type="EMBL" id="GEDC01021996">
    <property type="protein sequence ID" value="JAS15302.1"/>
    <property type="molecule type" value="Transcribed_RNA"/>
</dbReference>
<dbReference type="SUPFAM" id="SSF52540">
    <property type="entry name" value="P-loop containing nucleoside triphosphate hydrolases"/>
    <property type="match status" value="1"/>
</dbReference>